<evidence type="ECO:0000256" key="1">
    <source>
        <dbReference type="SAM" id="MobiDB-lite"/>
    </source>
</evidence>
<feature type="compositionally biased region" description="Low complexity" evidence="1">
    <location>
        <begin position="39"/>
        <end position="62"/>
    </location>
</feature>
<dbReference type="EMBL" id="JADCNL010000007">
    <property type="protein sequence ID" value="KAG0472707.1"/>
    <property type="molecule type" value="Genomic_DNA"/>
</dbReference>
<accession>A0A835QRV8</accession>
<proteinExistence type="predicted"/>
<gene>
    <name evidence="2" type="ORF">HPP92_014564</name>
</gene>
<feature type="region of interest" description="Disordered" evidence="1">
    <location>
        <begin position="22"/>
        <end position="73"/>
    </location>
</feature>
<dbReference type="AlphaFoldDB" id="A0A835QRV8"/>
<protein>
    <submittedName>
        <fullName evidence="2">Uncharacterized protein</fullName>
    </submittedName>
</protein>
<dbReference type="OrthoDB" id="10256524at2759"/>
<evidence type="ECO:0000313" key="3">
    <source>
        <dbReference type="Proteomes" id="UP000636800"/>
    </source>
</evidence>
<organism evidence="2 3">
    <name type="scientific">Vanilla planifolia</name>
    <name type="common">Vanilla</name>
    <dbReference type="NCBI Taxonomy" id="51239"/>
    <lineage>
        <taxon>Eukaryota</taxon>
        <taxon>Viridiplantae</taxon>
        <taxon>Streptophyta</taxon>
        <taxon>Embryophyta</taxon>
        <taxon>Tracheophyta</taxon>
        <taxon>Spermatophyta</taxon>
        <taxon>Magnoliopsida</taxon>
        <taxon>Liliopsida</taxon>
        <taxon>Asparagales</taxon>
        <taxon>Orchidaceae</taxon>
        <taxon>Vanilloideae</taxon>
        <taxon>Vanilleae</taxon>
        <taxon>Vanilla</taxon>
    </lineage>
</organism>
<dbReference type="Proteomes" id="UP000636800">
    <property type="component" value="Chromosome 7"/>
</dbReference>
<comment type="caution">
    <text evidence="2">The sequence shown here is derived from an EMBL/GenBank/DDBJ whole genome shotgun (WGS) entry which is preliminary data.</text>
</comment>
<evidence type="ECO:0000313" key="2">
    <source>
        <dbReference type="EMBL" id="KAG0472707.1"/>
    </source>
</evidence>
<keyword evidence="3" id="KW-1185">Reference proteome</keyword>
<name>A0A835QRV8_VANPL</name>
<reference evidence="2 3" key="1">
    <citation type="journal article" date="2020" name="Nat. Food">
        <title>A phased Vanilla planifolia genome enables genetic improvement of flavour and production.</title>
        <authorList>
            <person name="Hasing T."/>
            <person name="Tang H."/>
            <person name="Brym M."/>
            <person name="Khazi F."/>
            <person name="Huang T."/>
            <person name="Chambers A.H."/>
        </authorList>
    </citation>
    <scope>NUCLEOTIDE SEQUENCE [LARGE SCALE GENOMIC DNA]</scope>
    <source>
        <tissue evidence="2">Leaf</tissue>
    </source>
</reference>
<sequence>MVFTDEPTCSSNALPTMAGVSAFPATWTPPRWRPPPHSPKLSPTSSSPSSALASSASPMPSSVQAGPLEPQCS</sequence>